<evidence type="ECO:0000259" key="2">
    <source>
        <dbReference type="PROSITE" id="PS50056"/>
    </source>
</evidence>
<dbReference type="PROSITE" id="PS50056">
    <property type="entry name" value="TYR_PHOSPHATASE_2"/>
    <property type="match status" value="1"/>
</dbReference>
<evidence type="ECO:0000313" key="6">
    <source>
        <dbReference type="Proteomes" id="UP000279541"/>
    </source>
</evidence>
<feature type="transmembrane region" description="Helical" evidence="1">
    <location>
        <begin position="53"/>
        <end position="75"/>
    </location>
</feature>
<keyword evidence="6" id="KW-1185">Reference proteome</keyword>
<dbReference type="PANTHER" id="PTHR47216:SF4">
    <property type="entry name" value="OS01G0859400 PROTEIN"/>
    <property type="match status" value="1"/>
</dbReference>
<feature type="transmembrane region" description="Helical" evidence="1">
    <location>
        <begin position="178"/>
        <end position="197"/>
    </location>
</feature>
<dbReference type="STRING" id="112234.SAMN05421768_105219"/>
<sequence>MDEKRLTIKQKLYALILCSVVFMMVYNGAAWYISTLAEVPSFVFDFEKHIPFIPWTIIPYMTSGLFFCMVFFLCNSTEQLKVLTQRMLFVTIVAGICFLLFPLQFSFSKPETGNLFFGYSFQFLKAFDSPFNQAPSLHIAYAFIFWSVFRNIKKGKIFIMLWLILLGISTLTTYQHHFIDIITGTLVAHISFILFPYRKRDFRYRNFQVANYYFLLGWMLILTALLLNQFSGYPGLFFLWPALMMLFIGYHYQKNNIYFLKNQNGNIPWIRKIFYSPYLLMYQGLWKFLRKNKNPIEPTPHLYISSRPDHDIVERFTINKNIFIYDLSPEIEEISFLKGQSSYHFHPIMDIGSFDIEDTQKLVTEISEQYKHLPKDGKILIHCTMGFTRSSVIGILVIKNILSLPLEEAITTMKISNKNMIIHSYLQDFLKKI</sequence>
<dbReference type="EMBL" id="CP033926">
    <property type="protein sequence ID" value="AZB00208.1"/>
    <property type="molecule type" value="Genomic_DNA"/>
</dbReference>
<dbReference type="Proteomes" id="UP000279541">
    <property type="component" value="Chromosome"/>
</dbReference>
<dbReference type="PROSITE" id="PS00383">
    <property type="entry name" value="TYR_PHOSPHATASE_1"/>
    <property type="match status" value="1"/>
</dbReference>
<accession>A0A1N7IH26</accession>
<feature type="transmembrane region" description="Helical" evidence="1">
    <location>
        <begin position="87"/>
        <end position="107"/>
    </location>
</feature>
<dbReference type="InterPro" id="IPR026841">
    <property type="entry name" value="Aur1/Ipt1"/>
</dbReference>
<evidence type="ECO:0000313" key="4">
    <source>
        <dbReference type="EMBL" id="SIS36375.1"/>
    </source>
</evidence>
<gene>
    <name evidence="3" type="ORF">EG359_11490</name>
    <name evidence="4" type="ORF">SAMN05421768_105219</name>
</gene>
<feature type="transmembrane region" description="Helical" evidence="1">
    <location>
        <begin position="209"/>
        <end position="227"/>
    </location>
</feature>
<dbReference type="CDD" id="cd03386">
    <property type="entry name" value="PAP2_Aur1_like"/>
    <property type="match status" value="1"/>
</dbReference>
<feature type="domain" description="Tyrosine specific protein phosphatases" evidence="2">
    <location>
        <begin position="360"/>
        <end position="421"/>
    </location>
</feature>
<reference evidence="3 6" key="2">
    <citation type="submission" date="2018-11" db="EMBL/GenBank/DDBJ databases">
        <title>Proposal to divide the Flavobacteriaceae and reorganize its genera based on Amino Acid Identity values calculated from whole genome sequences.</title>
        <authorList>
            <person name="Nicholson A.C."/>
            <person name="Gulvik C.A."/>
            <person name="Whitney A.M."/>
            <person name="Humrighouse B.W."/>
            <person name="Bell M."/>
            <person name="Holmes B."/>
            <person name="Steigerwalt A.G."/>
            <person name="Villarma A."/>
            <person name="Sheth M."/>
            <person name="Batra D."/>
            <person name="Pryor J."/>
            <person name="Bernardet J.-F."/>
            <person name="Hugo C."/>
            <person name="Kampfer P."/>
            <person name="Newman J."/>
            <person name="McQuiston J.R."/>
        </authorList>
    </citation>
    <scope>NUCLEOTIDE SEQUENCE [LARGE SCALE GENOMIC DNA]</scope>
    <source>
        <strain evidence="3 6">DSM 16927</strain>
    </source>
</reference>
<dbReference type="InterPro" id="IPR000387">
    <property type="entry name" value="Tyr_Pase_dom"/>
</dbReference>
<evidence type="ECO:0000256" key="1">
    <source>
        <dbReference type="SAM" id="Phobius"/>
    </source>
</evidence>
<dbReference type="AlphaFoldDB" id="A0A1N7IH26"/>
<dbReference type="KEGG" id="cjt:EG359_11490"/>
<organism evidence="4 5">
    <name type="scientific">Chryseobacterium joostei</name>
    <dbReference type="NCBI Taxonomy" id="112234"/>
    <lineage>
        <taxon>Bacteria</taxon>
        <taxon>Pseudomonadati</taxon>
        <taxon>Bacteroidota</taxon>
        <taxon>Flavobacteriia</taxon>
        <taxon>Flavobacteriales</taxon>
        <taxon>Weeksellaceae</taxon>
        <taxon>Chryseobacterium group</taxon>
        <taxon>Chryseobacterium</taxon>
    </lineage>
</organism>
<dbReference type="PANTHER" id="PTHR47216">
    <property type="match status" value="1"/>
</dbReference>
<keyword evidence="1" id="KW-1133">Transmembrane helix</keyword>
<keyword evidence="1" id="KW-0472">Membrane</keyword>
<keyword evidence="1" id="KW-0812">Transmembrane</keyword>
<name>A0A1N7IH26_9FLAO</name>
<dbReference type="EMBL" id="FTNZ01000005">
    <property type="protein sequence ID" value="SIS36375.1"/>
    <property type="molecule type" value="Genomic_DNA"/>
</dbReference>
<dbReference type="Gene3D" id="3.90.190.10">
    <property type="entry name" value="Protein tyrosine phosphatase superfamily"/>
    <property type="match status" value="1"/>
</dbReference>
<reference evidence="4 5" key="1">
    <citation type="submission" date="2017-01" db="EMBL/GenBank/DDBJ databases">
        <authorList>
            <person name="Mah S.A."/>
            <person name="Swanson W.J."/>
            <person name="Moy G.W."/>
            <person name="Vacquier V.D."/>
        </authorList>
    </citation>
    <scope>NUCLEOTIDE SEQUENCE [LARGE SCALE GENOMIC DNA]</scope>
    <source>
        <strain evidence="4 5">DSM 16927</strain>
    </source>
</reference>
<dbReference type="Proteomes" id="UP000186106">
    <property type="component" value="Unassembled WGS sequence"/>
</dbReference>
<dbReference type="GO" id="GO:0016020">
    <property type="term" value="C:membrane"/>
    <property type="evidence" value="ECO:0007669"/>
    <property type="project" value="UniProtKB-SubCell"/>
</dbReference>
<dbReference type="SUPFAM" id="SSF52799">
    <property type="entry name" value="(Phosphotyrosine protein) phosphatases II"/>
    <property type="match status" value="1"/>
</dbReference>
<feature type="transmembrane region" description="Helical" evidence="1">
    <location>
        <begin position="12"/>
        <end position="33"/>
    </location>
</feature>
<feature type="transmembrane region" description="Helical" evidence="1">
    <location>
        <begin position="131"/>
        <end position="149"/>
    </location>
</feature>
<feature type="transmembrane region" description="Helical" evidence="1">
    <location>
        <begin position="233"/>
        <end position="252"/>
    </location>
</feature>
<proteinExistence type="predicted"/>
<evidence type="ECO:0000313" key="3">
    <source>
        <dbReference type="EMBL" id="AZB00208.1"/>
    </source>
</evidence>
<dbReference type="InterPro" id="IPR016130">
    <property type="entry name" value="Tyr_Pase_AS"/>
</dbReference>
<protein>
    <submittedName>
        <fullName evidence="3">Phosphatase PAP2 family protein</fullName>
    </submittedName>
    <submittedName>
        <fullName evidence="4">Protein-tyrosine phosphatase</fullName>
    </submittedName>
</protein>
<feature type="transmembrane region" description="Helical" evidence="1">
    <location>
        <begin position="156"/>
        <end position="172"/>
    </location>
</feature>
<dbReference type="InterPro" id="IPR029021">
    <property type="entry name" value="Prot-tyrosine_phosphatase-like"/>
</dbReference>
<dbReference type="Pfam" id="PF14378">
    <property type="entry name" value="PAP2_3"/>
    <property type="match status" value="1"/>
</dbReference>
<evidence type="ECO:0000313" key="5">
    <source>
        <dbReference type="Proteomes" id="UP000186106"/>
    </source>
</evidence>